<keyword evidence="3" id="KW-0732">Signal</keyword>
<dbReference type="AlphaFoldDB" id="A0A2S3R7C5"/>
<evidence type="ECO:0000313" key="5">
    <source>
        <dbReference type="EMBL" id="AXX58648.1"/>
    </source>
</evidence>
<dbReference type="EMBL" id="CP019290">
    <property type="protein sequence ID" value="AXX58648.1"/>
    <property type="molecule type" value="Genomic_DNA"/>
</dbReference>
<accession>A0A2S3R7C5</accession>
<dbReference type="GO" id="GO:0019867">
    <property type="term" value="C:outer membrane"/>
    <property type="evidence" value="ECO:0007669"/>
    <property type="project" value="InterPro"/>
</dbReference>
<evidence type="ECO:0000256" key="3">
    <source>
        <dbReference type="SAM" id="SignalP"/>
    </source>
</evidence>
<protein>
    <recommendedName>
        <fullName evidence="4">Bacterial surface antigen (D15) domain-containing protein</fullName>
    </recommendedName>
</protein>
<comment type="subcellular location">
    <subcellularLocation>
        <location evidence="1">Membrane</location>
    </subcellularLocation>
</comment>
<evidence type="ECO:0000259" key="4">
    <source>
        <dbReference type="Pfam" id="PF01103"/>
    </source>
</evidence>
<dbReference type="RefSeq" id="WP_101956522.1">
    <property type="nucleotide sequence ID" value="NZ_CP019290.1"/>
</dbReference>
<reference evidence="5 8" key="1">
    <citation type="submission" date="2017-01" db="EMBL/GenBank/DDBJ databases">
        <title>Complete Genome Sequence of Vibrio vulnificus FORC_053.</title>
        <authorList>
            <consortium name="Food-borne Pathogen Omics Research Center"/>
            <person name="Chung H.Y."/>
            <person name="Na E.J."/>
            <person name="Song J.S."/>
            <person name="Kim H."/>
            <person name="Lee J.-H."/>
            <person name="Ryu S."/>
            <person name="Choi S.H."/>
        </authorList>
    </citation>
    <scope>NUCLEOTIDE SEQUENCE [LARGE SCALE GENOMIC DNA]</scope>
    <source>
        <strain evidence="5 8">FORC_053</strain>
    </source>
</reference>
<dbReference type="InterPro" id="IPR000184">
    <property type="entry name" value="Bac_surfAg_D15"/>
</dbReference>
<dbReference type="Proteomes" id="UP000237466">
    <property type="component" value="Unassembled WGS sequence"/>
</dbReference>
<gene>
    <name evidence="6" type="ORF">CRN52_03555</name>
    <name evidence="5" type="ORF">FORC53_0309</name>
</gene>
<reference evidence="6 7" key="2">
    <citation type="journal article" date="2018" name="Front. Microbiol.">
        <title>Phylogeny of Vibrio vulnificus from the Analysis of the Core-Genome: Implications for Intra-Species Taxonomy.</title>
        <authorList>
            <person name="Roig F.J."/>
            <person name="Gonzalez-Candelas F."/>
            <person name="Sanjuan E."/>
            <person name="Fouz B."/>
            <person name="Feil E.J."/>
            <person name="Llorens C."/>
            <person name="Baker-Austin C."/>
            <person name="Oliver J.D."/>
            <person name="Danin-Poleg Y."/>
            <person name="Gibas C.J."/>
            <person name="Kashi Y."/>
            <person name="Gulig P.A."/>
            <person name="Morrison S.S."/>
            <person name="Amaro C."/>
        </authorList>
    </citation>
    <scope>NUCLEOTIDE SEQUENCE [LARGE SCALE GENOMIC DNA]</scope>
    <source>
        <strain evidence="6 7">CECT4608</strain>
    </source>
</reference>
<organism evidence="6 7">
    <name type="scientific">Vibrio vulnificus</name>
    <dbReference type="NCBI Taxonomy" id="672"/>
    <lineage>
        <taxon>Bacteria</taxon>
        <taxon>Pseudomonadati</taxon>
        <taxon>Pseudomonadota</taxon>
        <taxon>Gammaproteobacteria</taxon>
        <taxon>Vibrionales</taxon>
        <taxon>Vibrionaceae</taxon>
        <taxon>Vibrio</taxon>
    </lineage>
</organism>
<feature type="signal peptide" evidence="3">
    <location>
        <begin position="1"/>
        <end position="23"/>
    </location>
</feature>
<dbReference type="Gene3D" id="2.40.160.50">
    <property type="entry name" value="membrane protein fhac: a member of the omp85/tpsb transporter family"/>
    <property type="match status" value="1"/>
</dbReference>
<dbReference type="Pfam" id="PF01103">
    <property type="entry name" value="Omp85"/>
    <property type="match status" value="1"/>
</dbReference>
<proteinExistence type="predicted"/>
<evidence type="ECO:0000313" key="6">
    <source>
        <dbReference type="EMBL" id="POB49585.1"/>
    </source>
</evidence>
<evidence type="ECO:0000256" key="2">
    <source>
        <dbReference type="ARBA" id="ARBA00023136"/>
    </source>
</evidence>
<name>A0A2S3R7C5_VIBVL</name>
<dbReference type="EMBL" id="PDGH01000033">
    <property type="protein sequence ID" value="POB49585.1"/>
    <property type="molecule type" value="Genomic_DNA"/>
</dbReference>
<dbReference type="Proteomes" id="UP000263418">
    <property type="component" value="Chromosome 1"/>
</dbReference>
<evidence type="ECO:0000256" key="1">
    <source>
        <dbReference type="ARBA" id="ARBA00004370"/>
    </source>
</evidence>
<feature type="chain" id="PRO_5042351483" description="Bacterial surface antigen (D15) domain-containing protein" evidence="3">
    <location>
        <begin position="24"/>
        <end position="403"/>
    </location>
</feature>
<feature type="domain" description="Bacterial surface antigen (D15)" evidence="4">
    <location>
        <begin position="157"/>
        <end position="376"/>
    </location>
</feature>
<evidence type="ECO:0000313" key="8">
    <source>
        <dbReference type="Proteomes" id="UP000263418"/>
    </source>
</evidence>
<keyword evidence="2" id="KW-0472">Membrane</keyword>
<evidence type="ECO:0000313" key="7">
    <source>
        <dbReference type="Proteomes" id="UP000237466"/>
    </source>
</evidence>
<sequence>MKSKPVFRFVVAATGLCALPTWADGWPSWSPETAVVPYYFVSDSMGNTLGVAGLAKHVGQANASVLGTVLYSDKGSYVTYLSATNYQVGDFWLLGAESYQGKFVDYDYYLGANASNDSTAADRTIATGKESITRFSFRYIVPWGHAAFRGARAALEPTRQIKGFSPDRSGITTIEFQPFHTSREINAIAGQDSDSSGLSLKLDWDNRNDVRNPTQGFRTRLDITYADENWGNNSDWLKYEYSSSGFWNLGGVDDLLDQQVFAFNFYIADTPTWNNCNTQTCQRPPEFDQVSLGGLYRLRSFSSGRFHGKSAINYSAEYRVLPKWQPLDDIPVLNIYDIPWWQWVAFVDMGRVSDESSFSELHSDMQWSAGGAVRFQVEGIVVRAEMAWGSEESLFRVMVNQPF</sequence>